<evidence type="ECO:0000313" key="2">
    <source>
        <dbReference type="Proteomes" id="UP000003639"/>
    </source>
</evidence>
<proteinExistence type="predicted"/>
<sequence length="267" mass="28918">MVVAPFRELFALIILDGDADLPQHLLVHLTDRRSQCPNRGRGIKIENRHEVLMLEILLRIQPTSGHQGVGDADGGGRLELDFDVEIIVLLQERTVNDVAEVLLMLVPILTRQLSGHIGELLGEIVTDNAVAALQHGRHRPDVLFFQLPQPGGAGMFTGPGVGNIEHIAQPGPVAGIVHQSDPLGAAPYIPPHFFVPQIVLGAGGGVRALGVNHHLLMERIFVEAGGGGKKGCPFFPAAHQPGRYLFGHLPVKFSFSWHDFLSSLHVK</sequence>
<dbReference type="EMBL" id="AAXG02000008">
    <property type="protein sequence ID" value="EDN00993.1"/>
    <property type="molecule type" value="Genomic_DNA"/>
</dbReference>
<name>A6NSN5_9FIRM</name>
<dbReference type="RefSeq" id="WP_006571763.1">
    <property type="nucleotide sequence ID" value="NZ_AAXG02000008.1"/>
</dbReference>
<accession>A6NSN5</accession>
<reference evidence="1 2" key="1">
    <citation type="submission" date="2007-04" db="EMBL/GenBank/DDBJ databases">
        <authorList>
            <person name="Fulton L."/>
            <person name="Clifton S."/>
            <person name="Fulton B."/>
            <person name="Xu J."/>
            <person name="Minx P."/>
            <person name="Pepin K.H."/>
            <person name="Johnson M."/>
            <person name="Thiruvilangam P."/>
            <person name="Bhonagiri V."/>
            <person name="Nash W.E."/>
            <person name="Mardis E.R."/>
            <person name="Wilson R.K."/>
        </authorList>
    </citation>
    <scope>NUCLEOTIDE SEQUENCE [LARGE SCALE GENOMIC DNA]</scope>
    <source>
        <strain evidence="1 2">ATCC 29799</strain>
    </source>
</reference>
<gene>
    <name evidence="1" type="ORF">BACCAP_01215</name>
</gene>
<protein>
    <submittedName>
        <fullName evidence="1">Uncharacterized protein</fullName>
    </submittedName>
</protein>
<keyword evidence="2" id="KW-1185">Reference proteome</keyword>
<dbReference type="eggNOG" id="ENOG502Z901">
    <property type="taxonomic scope" value="Bacteria"/>
</dbReference>
<dbReference type="AlphaFoldDB" id="A6NSN5"/>
<evidence type="ECO:0000313" key="1">
    <source>
        <dbReference type="EMBL" id="EDN00993.1"/>
    </source>
</evidence>
<dbReference type="Proteomes" id="UP000003639">
    <property type="component" value="Unassembled WGS sequence"/>
</dbReference>
<comment type="caution">
    <text evidence="1">The sequence shown here is derived from an EMBL/GenBank/DDBJ whole genome shotgun (WGS) entry which is preliminary data.</text>
</comment>
<organism evidence="1 2">
    <name type="scientific">Pseudoflavonifractor capillosus ATCC 29799</name>
    <dbReference type="NCBI Taxonomy" id="411467"/>
    <lineage>
        <taxon>Bacteria</taxon>
        <taxon>Bacillati</taxon>
        <taxon>Bacillota</taxon>
        <taxon>Clostridia</taxon>
        <taxon>Eubacteriales</taxon>
        <taxon>Oscillospiraceae</taxon>
        <taxon>Pseudoflavonifractor</taxon>
    </lineage>
</organism>
<dbReference type="STRING" id="411467.BACCAP_01215"/>
<reference evidence="1 2" key="2">
    <citation type="submission" date="2007-06" db="EMBL/GenBank/DDBJ databases">
        <title>Draft genome sequence of Pseudoflavonifractor capillosus ATCC 29799.</title>
        <authorList>
            <person name="Sudarsanam P."/>
            <person name="Ley R."/>
            <person name="Guruge J."/>
            <person name="Turnbaugh P.J."/>
            <person name="Mahowald M."/>
            <person name="Liep D."/>
            <person name="Gordon J."/>
        </authorList>
    </citation>
    <scope>NUCLEOTIDE SEQUENCE [LARGE SCALE GENOMIC DNA]</scope>
    <source>
        <strain evidence="1 2">ATCC 29799</strain>
    </source>
</reference>